<evidence type="ECO:0000259" key="2">
    <source>
        <dbReference type="Pfam" id="PF18153"/>
    </source>
</evidence>
<keyword evidence="1" id="KW-0472">Membrane</keyword>
<proteinExistence type="predicted"/>
<evidence type="ECO:0000313" key="3">
    <source>
        <dbReference type="EMBL" id="BAV98614.1"/>
    </source>
</evidence>
<reference evidence="3 4" key="1">
    <citation type="journal article" date="2017" name="DNA Res.">
        <title>Complete genome sequence and expression profile of the commercial lytic enzyme producer Lysobacter enzymogenes M497-1.</title>
        <authorList>
            <person name="Takami H."/>
            <person name="Toyoda A."/>
            <person name="Uchiyama I."/>
            <person name="Itoh T."/>
            <person name="Takaki Y."/>
            <person name="Arai W."/>
            <person name="Nishi S."/>
            <person name="Kawai M."/>
            <person name="Shinya K."/>
            <person name="Ikeda H."/>
        </authorList>
    </citation>
    <scope>NUCLEOTIDE SEQUENCE [LARGE SCALE GENOMIC DNA]</scope>
    <source>
        <strain evidence="3 4">M497-1</strain>
    </source>
</reference>
<dbReference type="Proteomes" id="UP000218824">
    <property type="component" value="Chromosome"/>
</dbReference>
<feature type="transmembrane region" description="Helical" evidence="1">
    <location>
        <begin position="7"/>
        <end position="24"/>
    </location>
</feature>
<feature type="domain" description="CD-NTase-associated protein 15" evidence="2">
    <location>
        <begin position="68"/>
        <end position="189"/>
    </location>
</feature>
<feature type="transmembrane region" description="Helical" evidence="1">
    <location>
        <begin position="44"/>
        <end position="67"/>
    </location>
</feature>
<dbReference type="InterPro" id="IPR041208">
    <property type="entry name" value="Cap15"/>
</dbReference>
<accession>A0AAU9AMQ7</accession>
<keyword evidence="1" id="KW-1133">Transmembrane helix</keyword>
<keyword evidence="1" id="KW-0812">Transmembrane</keyword>
<dbReference type="EMBL" id="AP014940">
    <property type="protein sequence ID" value="BAV98614.1"/>
    <property type="molecule type" value="Genomic_DNA"/>
</dbReference>
<organism evidence="3 4">
    <name type="scientific">Lysobacter enzymogenes</name>
    <dbReference type="NCBI Taxonomy" id="69"/>
    <lineage>
        <taxon>Bacteria</taxon>
        <taxon>Pseudomonadati</taxon>
        <taxon>Pseudomonadota</taxon>
        <taxon>Gammaproteobacteria</taxon>
        <taxon>Lysobacterales</taxon>
        <taxon>Lysobacteraceae</taxon>
        <taxon>Lysobacter</taxon>
    </lineage>
</organism>
<evidence type="ECO:0000256" key="1">
    <source>
        <dbReference type="SAM" id="Phobius"/>
    </source>
</evidence>
<name>A0AAU9AMQ7_LYSEN</name>
<gene>
    <name evidence="3" type="ORF">LEN_3127</name>
</gene>
<evidence type="ECO:0000313" key="4">
    <source>
        <dbReference type="Proteomes" id="UP000218824"/>
    </source>
</evidence>
<dbReference type="Pfam" id="PF18153">
    <property type="entry name" value="Cap15_CD_rec"/>
    <property type="match status" value="1"/>
</dbReference>
<dbReference type="AlphaFoldDB" id="A0AAU9AMQ7"/>
<sequence length="211" mass="23579">MLTRIQVSIIVALTMSVALLWLLLRGADPTIGSVAATFGTVVTVVYGAVLLFSLFAWPWGVFQGWLVKRPDLRGSWKARLHSDYIDPLTGERVPPIEAFVVVRQSLTSLSMRLFTEKSRSVLTAHAIEPEPDGLFSLSAVYRNSPKIHLQGTESSIHHGALLIEIHEVKPRRLEGHYWTDRGTRGTILLEWGTEDVYSCFEDAQRVLGQAQ</sequence>
<dbReference type="KEGG" id="lem:LEN_3127"/>
<protein>
    <recommendedName>
        <fullName evidence="2">CD-NTase-associated protein 15 domain-containing protein</fullName>
    </recommendedName>
</protein>